<dbReference type="Pfam" id="PF00593">
    <property type="entry name" value="TonB_dep_Rec_b-barrel"/>
    <property type="match status" value="1"/>
</dbReference>
<evidence type="ECO:0000256" key="1">
    <source>
        <dbReference type="ARBA" id="ARBA00004571"/>
    </source>
</evidence>
<keyword evidence="3 12" id="KW-1134">Transmembrane beta strand</keyword>
<sequence length="820" mass="89007">MQHLRLLGLATTLLGYTLTAQAQQTTAIRGRVTTSDGNPAEAVTVGLKGRSQGTITNSRGEYVLERVPEGTYTLVISAIGLKSAEKTVSVSSGQSITQDFTLAENAEQLREVVVSGNRTNKFARKQSEYVSKMPLSNLENPQVYATVGKELLTEQLVFTVDDATRNAPGLQKMWDATGRSGDGGAYYASRGFVLSSQLRNGVAGAVTSDIDAVNLEKLELIKGPSATLFGSALTSYGGLINRVTKKPTDTFGGEINVAGGSYGFHRVSADVNLVDQNAPADQPKTLGFRLNTAYTYEDNFQNKGYAGFNKNIAVAPSLQWRPNDRLTVNLDAEIYKASGVGKQVIFFYFPSAQLGADRADKLPLDYRQSYQGSGLTQDSRSTNLFGQVQYRISPSFTSTTFLTSSHSFSNGFGPYFYLVPGADNTTGSLTLARADQSTQNSRRQVFEAQQLINGDFQIGNLRNRVVLGLDFLRIDNDQDFLGGYIDAVPLTLGANDYRSLSGDAVRANYATTPPAHYLVVTKSNTYSAFASDVLNLTDQLSVLAALRLDHYDNKGGIYYTENKPYSQTTLSPKFGVVFQPVKDRVALFANYQNSFKNPTNGAFINTSGQQQTAKVEQANQWEGGVKLDAAGGRVSATLSYYDVQVKDLLRATPVAPSSPTANDGIPNAQTQNGTQMSRGAELNLTANPLDGLNVVAGFAYNFSEWKNASEGENGRRPNTASSPNLANLWVSYRQPTGTLRGLGAGFGGNYASDNRIVNTTTDVFTLPSYTVLNASVFFDQPKYRLSAKVDNLTDKQYWTGYTTMNPQKLRSIIGSVAYKF</sequence>
<dbReference type="InterPro" id="IPR039426">
    <property type="entry name" value="TonB-dep_rcpt-like"/>
</dbReference>
<keyword evidence="5 12" id="KW-0812">Transmembrane</keyword>
<feature type="region of interest" description="Disordered" evidence="14">
    <location>
        <begin position="653"/>
        <end position="673"/>
    </location>
</feature>
<dbReference type="KEGG" id="hsk:H4317_17870"/>
<dbReference type="PANTHER" id="PTHR32552:SF68">
    <property type="entry name" value="FERRICHROME OUTER MEMBRANE TRANSPORTER_PHAGE RECEPTOR"/>
    <property type="match status" value="1"/>
</dbReference>
<dbReference type="SUPFAM" id="SSF49464">
    <property type="entry name" value="Carboxypeptidase regulatory domain-like"/>
    <property type="match status" value="1"/>
</dbReference>
<keyword evidence="2 12" id="KW-0813">Transport</keyword>
<dbReference type="Gene3D" id="2.40.170.20">
    <property type="entry name" value="TonB-dependent receptor, beta-barrel domain"/>
    <property type="match status" value="1"/>
</dbReference>
<keyword evidence="6 15" id="KW-0732">Signal</keyword>
<dbReference type="EMBL" id="CP060202">
    <property type="protein sequence ID" value="QNH61986.1"/>
    <property type="molecule type" value="Genomic_DNA"/>
</dbReference>
<keyword evidence="19" id="KW-1185">Reference proteome</keyword>
<dbReference type="Gene3D" id="2.60.40.1120">
    <property type="entry name" value="Carboxypeptidase-like, regulatory domain"/>
    <property type="match status" value="1"/>
</dbReference>
<feature type="compositionally biased region" description="Polar residues" evidence="14">
    <location>
        <begin position="655"/>
        <end position="673"/>
    </location>
</feature>
<evidence type="ECO:0000256" key="9">
    <source>
        <dbReference type="ARBA" id="ARBA00023077"/>
    </source>
</evidence>
<feature type="chain" id="PRO_5028890407" evidence="15">
    <location>
        <begin position="23"/>
        <end position="820"/>
    </location>
</feature>
<protein>
    <submittedName>
        <fullName evidence="18">TonB-dependent receptor</fullName>
    </submittedName>
</protein>
<dbReference type="InterPro" id="IPR000531">
    <property type="entry name" value="Beta-barrel_TonB"/>
</dbReference>
<dbReference type="SUPFAM" id="SSF56935">
    <property type="entry name" value="Porins"/>
    <property type="match status" value="1"/>
</dbReference>
<evidence type="ECO:0000256" key="13">
    <source>
        <dbReference type="RuleBase" id="RU003357"/>
    </source>
</evidence>
<evidence type="ECO:0000256" key="14">
    <source>
        <dbReference type="SAM" id="MobiDB-lite"/>
    </source>
</evidence>
<evidence type="ECO:0000256" key="5">
    <source>
        <dbReference type="ARBA" id="ARBA00022692"/>
    </source>
</evidence>
<dbReference type="Proteomes" id="UP000515489">
    <property type="component" value="Chromosome"/>
</dbReference>
<evidence type="ECO:0000256" key="3">
    <source>
        <dbReference type="ARBA" id="ARBA00022452"/>
    </source>
</evidence>
<feature type="domain" description="TonB-dependent receptor plug" evidence="17">
    <location>
        <begin position="139"/>
        <end position="232"/>
    </location>
</feature>
<keyword evidence="10 12" id="KW-0472">Membrane</keyword>
<name>A0A7G7W6J3_9BACT</name>
<feature type="domain" description="TonB-dependent receptor-like beta-barrel" evidence="16">
    <location>
        <begin position="368"/>
        <end position="792"/>
    </location>
</feature>
<evidence type="ECO:0000259" key="16">
    <source>
        <dbReference type="Pfam" id="PF00593"/>
    </source>
</evidence>
<evidence type="ECO:0000256" key="10">
    <source>
        <dbReference type="ARBA" id="ARBA00023136"/>
    </source>
</evidence>
<dbReference type="InterPro" id="IPR008969">
    <property type="entry name" value="CarboxyPept-like_regulatory"/>
</dbReference>
<dbReference type="InterPro" id="IPR036942">
    <property type="entry name" value="Beta-barrel_TonB_sf"/>
</dbReference>
<dbReference type="AlphaFoldDB" id="A0A7G7W6J3"/>
<gene>
    <name evidence="18" type="ORF">H4317_17870</name>
</gene>
<dbReference type="PROSITE" id="PS52016">
    <property type="entry name" value="TONB_DEPENDENT_REC_3"/>
    <property type="match status" value="1"/>
</dbReference>
<dbReference type="GO" id="GO:0009279">
    <property type="term" value="C:cell outer membrane"/>
    <property type="evidence" value="ECO:0007669"/>
    <property type="project" value="UniProtKB-SubCell"/>
</dbReference>
<dbReference type="PANTHER" id="PTHR32552">
    <property type="entry name" value="FERRICHROME IRON RECEPTOR-RELATED"/>
    <property type="match status" value="1"/>
</dbReference>
<accession>A0A7G7W6J3</accession>
<keyword evidence="8" id="KW-0406">Ion transport</keyword>
<dbReference type="GO" id="GO:0015344">
    <property type="term" value="F:siderophore uptake transmembrane transporter activity"/>
    <property type="evidence" value="ECO:0007669"/>
    <property type="project" value="TreeGrafter"/>
</dbReference>
<evidence type="ECO:0000256" key="7">
    <source>
        <dbReference type="ARBA" id="ARBA00023004"/>
    </source>
</evidence>
<evidence type="ECO:0000256" key="6">
    <source>
        <dbReference type="ARBA" id="ARBA00022729"/>
    </source>
</evidence>
<comment type="similarity">
    <text evidence="12 13">Belongs to the TonB-dependent receptor family.</text>
</comment>
<dbReference type="RefSeq" id="WP_185887904.1">
    <property type="nucleotide sequence ID" value="NZ_CP060202.1"/>
</dbReference>
<keyword evidence="18" id="KW-0675">Receptor</keyword>
<feature type="signal peptide" evidence="15">
    <location>
        <begin position="1"/>
        <end position="22"/>
    </location>
</feature>
<evidence type="ECO:0000313" key="18">
    <source>
        <dbReference type="EMBL" id="QNH61986.1"/>
    </source>
</evidence>
<keyword evidence="7" id="KW-0408">Iron</keyword>
<evidence type="ECO:0000256" key="8">
    <source>
        <dbReference type="ARBA" id="ARBA00023065"/>
    </source>
</evidence>
<dbReference type="InterPro" id="IPR037066">
    <property type="entry name" value="Plug_dom_sf"/>
</dbReference>
<evidence type="ECO:0000256" key="2">
    <source>
        <dbReference type="ARBA" id="ARBA00022448"/>
    </source>
</evidence>
<proteinExistence type="inferred from homology"/>
<reference evidence="18 19" key="1">
    <citation type="submission" date="2020-08" db="EMBL/GenBank/DDBJ databases">
        <title>Hymenobacter sp. S2-20-2 genome sequencing.</title>
        <authorList>
            <person name="Jin L."/>
        </authorList>
    </citation>
    <scope>NUCLEOTIDE SEQUENCE [LARGE SCALE GENOMIC DNA]</scope>
    <source>
        <strain evidence="18 19">S2-20-2</strain>
    </source>
</reference>
<dbReference type="CDD" id="cd01347">
    <property type="entry name" value="ligand_gated_channel"/>
    <property type="match status" value="1"/>
</dbReference>
<keyword evidence="11 12" id="KW-0998">Cell outer membrane</keyword>
<dbReference type="Gene3D" id="2.170.130.10">
    <property type="entry name" value="TonB-dependent receptor, plug domain"/>
    <property type="match status" value="1"/>
</dbReference>
<organism evidence="18 19">
    <name type="scientific">Hymenobacter sediminicola</name>
    <dbReference type="NCBI Taxonomy" id="2761579"/>
    <lineage>
        <taxon>Bacteria</taxon>
        <taxon>Pseudomonadati</taxon>
        <taxon>Bacteroidota</taxon>
        <taxon>Cytophagia</taxon>
        <taxon>Cytophagales</taxon>
        <taxon>Hymenobacteraceae</taxon>
        <taxon>Hymenobacter</taxon>
    </lineage>
</organism>
<evidence type="ECO:0000256" key="15">
    <source>
        <dbReference type="SAM" id="SignalP"/>
    </source>
</evidence>
<keyword evidence="4" id="KW-0410">Iron transport</keyword>
<dbReference type="InterPro" id="IPR012910">
    <property type="entry name" value="Plug_dom"/>
</dbReference>
<dbReference type="Pfam" id="PF13715">
    <property type="entry name" value="CarbopepD_reg_2"/>
    <property type="match status" value="1"/>
</dbReference>
<evidence type="ECO:0000256" key="11">
    <source>
        <dbReference type="ARBA" id="ARBA00023237"/>
    </source>
</evidence>
<evidence type="ECO:0000256" key="12">
    <source>
        <dbReference type="PROSITE-ProRule" id="PRU01360"/>
    </source>
</evidence>
<dbReference type="Pfam" id="PF07715">
    <property type="entry name" value="Plug"/>
    <property type="match status" value="1"/>
</dbReference>
<evidence type="ECO:0000259" key="17">
    <source>
        <dbReference type="Pfam" id="PF07715"/>
    </source>
</evidence>
<comment type="subcellular location">
    <subcellularLocation>
        <location evidence="1 12">Cell outer membrane</location>
        <topology evidence="1 12">Multi-pass membrane protein</topology>
    </subcellularLocation>
</comment>
<keyword evidence="9 13" id="KW-0798">TonB box</keyword>
<evidence type="ECO:0000256" key="4">
    <source>
        <dbReference type="ARBA" id="ARBA00022496"/>
    </source>
</evidence>
<evidence type="ECO:0000313" key="19">
    <source>
        <dbReference type="Proteomes" id="UP000515489"/>
    </source>
</evidence>